<keyword evidence="2" id="KW-1133">Transmembrane helix</keyword>
<feature type="transmembrane region" description="Helical" evidence="2">
    <location>
        <begin position="468"/>
        <end position="495"/>
    </location>
</feature>
<feature type="transmembrane region" description="Helical" evidence="2">
    <location>
        <begin position="430"/>
        <end position="453"/>
    </location>
</feature>
<feature type="transmembrane region" description="Helical" evidence="2">
    <location>
        <begin position="159"/>
        <end position="178"/>
    </location>
</feature>
<keyword evidence="4" id="KW-1185">Reference proteome</keyword>
<evidence type="ECO:0000313" key="3">
    <source>
        <dbReference type="EMBL" id="ERS95107.1"/>
    </source>
</evidence>
<dbReference type="eggNOG" id="ENOG502QZV1">
    <property type="taxonomic scope" value="Eukaryota"/>
</dbReference>
<dbReference type="HOGENOM" id="CLU_418015_0_0_1"/>
<feature type="compositionally biased region" description="Basic and acidic residues" evidence="1">
    <location>
        <begin position="224"/>
        <end position="235"/>
    </location>
</feature>
<feature type="compositionally biased region" description="Low complexity" evidence="1">
    <location>
        <begin position="281"/>
        <end position="293"/>
    </location>
</feature>
<feature type="transmembrane region" description="Helical" evidence="2">
    <location>
        <begin position="378"/>
        <end position="409"/>
    </location>
</feature>
<gene>
    <name evidence="3" type="ORF">HMPREF1624_08598</name>
</gene>
<feature type="compositionally biased region" description="Acidic residues" evidence="1">
    <location>
        <begin position="243"/>
        <end position="261"/>
    </location>
</feature>
<evidence type="ECO:0000256" key="2">
    <source>
        <dbReference type="SAM" id="Phobius"/>
    </source>
</evidence>
<organism evidence="3 4">
    <name type="scientific">Sporothrix schenckii (strain ATCC 58251 / de Perez 2211183)</name>
    <name type="common">Rose-picker's disease fungus</name>
    <dbReference type="NCBI Taxonomy" id="1391915"/>
    <lineage>
        <taxon>Eukaryota</taxon>
        <taxon>Fungi</taxon>
        <taxon>Dikarya</taxon>
        <taxon>Ascomycota</taxon>
        <taxon>Pezizomycotina</taxon>
        <taxon>Sordariomycetes</taxon>
        <taxon>Sordariomycetidae</taxon>
        <taxon>Ophiostomatales</taxon>
        <taxon>Ophiostomataceae</taxon>
        <taxon>Sporothrix</taxon>
    </lineage>
</organism>
<dbReference type="AlphaFoldDB" id="U7PHV0"/>
<proteinExistence type="predicted"/>
<dbReference type="EMBL" id="KI440856">
    <property type="protein sequence ID" value="ERS95107.1"/>
    <property type="molecule type" value="Genomic_DNA"/>
</dbReference>
<feature type="transmembrane region" description="Helical" evidence="2">
    <location>
        <begin position="328"/>
        <end position="345"/>
    </location>
</feature>
<evidence type="ECO:0000256" key="1">
    <source>
        <dbReference type="SAM" id="MobiDB-lite"/>
    </source>
</evidence>
<dbReference type="Proteomes" id="UP000018087">
    <property type="component" value="Unassembled WGS sequence"/>
</dbReference>
<feature type="region of interest" description="Disordered" evidence="1">
    <location>
        <begin position="281"/>
        <end position="311"/>
    </location>
</feature>
<accession>U7PHV0</accession>
<feature type="transmembrane region" description="Helical" evidence="2">
    <location>
        <begin position="128"/>
        <end position="147"/>
    </location>
</feature>
<dbReference type="OrthoDB" id="2847781at2759"/>
<sequence>MPNTTASAGPAAATAATVSWLHAYPPLLILASATMAQPAGRLLSVGAVSSVWLRVSPILCALDALSVVARCLVYCILLRATPWQALVLIGTDRFSDDAGTTVAAAASATERGTTSRIAAVAKAATTTAIRLAGFGLGVVPLVELIWFEPGGHEARWTAAWAWLYVGSYVFLEAAAAVYRWEQTQPQYTAADFELDEVEADEVAQEAVAVTAGSGTDGVPYDGVPSRDSDETRRVSQEGTVVGDENEGHDDDDDDDEEDNPVDDAETADLLIRGGDRSDTAAAAAPAAAAATPADVEAAKPHPYEYNNDPSSHPRLPGIHTAFAKGESYAIGLGVLAHAVIVYWIFLDLIQPPINTHILQVDNTTSEGWQLVSGWAVPLYYLGLPFTFAAMLVIMAVTLGGGALVVIALLGIAKAINDQLPASVTGWARGLVPTAITVGMAGLGGLATVVSFFMGSPALGNLLLSPHMMWIYSMLSVEIVLLVLYLFASFLLYVVVRQCAIAFKTKYGVPRSATDQEPAPASASPFDRGLSRATAVFHAPADDAPRWAAGLLPYTTDDSAGLLAMALQTFVLSLVWYAVRFAVSGHWAQHWADALVANITMVHNGTNGTNGTTNVTFSVSSVVVSSTPVSTPVQLF</sequence>
<name>U7PHV0_SPOS1</name>
<keyword evidence="2" id="KW-0472">Membrane</keyword>
<keyword evidence="2" id="KW-0812">Transmembrane</keyword>
<feature type="region of interest" description="Disordered" evidence="1">
    <location>
        <begin position="209"/>
        <end position="261"/>
    </location>
</feature>
<evidence type="ECO:0000313" key="4">
    <source>
        <dbReference type="Proteomes" id="UP000018087"/>
    </source>
</evidence>
<protein>
    <submittedName>
        <fullName evidence="3">Uncharacterized protein</fullName>
    </submittedName>
</protein>
<reference evidence="4" key="1">
    <citation type="journal article" date="2014" name="Genome Announc.">
        <title>Genome sequence of the pathogenic fungus Sporothrix schenckii (ATCC 58251).</title>
        <authorList>
            <person name="Cuomo C.A."/>
            <person name="Rodriguez-Del Valle N."/>
            <person name="Perez-Sanchez L."/>
            <person name="Abouelleil A."/>
            <person name="Goldberg J."/>
            <person name="Young S."/>
            <person name="Zeng Q."/>
            <person name="Birren B.W."/>
        </authorList>
    </citation>
    <scope>NUCLEOTIDE SEQUENCE [LARGE SCALE GENOMIC DNA]</scope>
    <source>
        <strain evidence="4">ATCC 58251 / de Perez 2211183</strain>
    </source>
</reference>